<dbReference type="AlphaFoldDB" id="A0A4D6WTJ9"/>
<reference evidence="5" key="1">
    <citation type="journal article" date="2019" name="Mol. Phylogenet. Evol.">
        <title>Morphological evolution and classification of the red algal order Ceramiales inferred using plastid phylogenomics.</title>
        <authorList>
            <person name="Diaz-Tapia P."/>
            <person name="Pasella M.M."/>
            <person name="Verbruggen H."/>
            <person name="Maggs C.A."/>
        </authorList>
    </citation>
    <scope>NUCLEOTIDE SEQUENCE</scope>
    <source>
        <strain evidence="5">15261_2</strain>
    </source>
</reference>
<evidence type="ECO:0000313" key="5">
    <source>
        <dbReference type="EMBL" id="QCI06977.1"/>
    </source>
</evidence>
<geneLocation type="plastid" evidence="5"/>
<evidence type="ECO:0000256" key="3">
    <source>
        <dbReference type="ARBA" id="ARBA00021585"/>
    </source>
</evidence>
<organism evidence="5">
    <name type="scientific">Haraldiophyllum bonnemaisonii</name>
    <dbReference type="NCBI Taxonomy" id="167977"/>
    <lineage>
        <taxon>Eukaryota</taxon>
        <taxon>Rhodophyta</taxon>
        <taxon>Florideophyceae</taxon>
        <taxon>Rhodymeniophycidae</taxon>
        <taxon>Ceramiales</taxon>
        <taxon>Delesseriaceae</taxon>
        <taxon>Haraldiophyllum</taxon>
    </lineage>
</organism>
<sequence>MSHFSRIKTNIANAEVLTRTLKDLGFNYKLNAVSNIILNNKNSKAKNNLIDIAVYSNLSDNDSLFHFSWDGIQYNLIADIQLYNFKNDNNIEYFLDKLTQKYAYNIILNKSIACGFEKSVQIVKDDGSIKLIMQKWDIK</sequence>
<dbReference type="GO" id="GO:0009536">
    <property type="term" value="C:plastid"/>
    <property type="evidence" value="ECO:0007669"/>
    <property type="project" value="UniProtKB-SubCell"/>
</dbReference>
<accession>A0A4D6WTJ9</accession>
<comment type="similarity">
    <text evidence="2">Belongs to the ycf35 family.</text>
</comment>
<dbReference type="PANTHER" id="PTHR39638:SF2">
    <property type="entry name" value="YCF35"/>
    <property type="match status" value="1"/>
</dbReference>
<name>A0A4D6WTJ9_9FLOR</name>
<evidence type="ECO:0000256" key="1">
    <source>
        <dbReference type="ARBA" id="ARBA00004474"/>
    </source>
</evidence>
<protein>
    <recommendedName>
        <fullName evidence="3">Uncharacterized protein ycf35</fullName>
    </recommendedName>
</protein>
<keyword evidence="4 5" id="KW-0934">Plastid</keyword>
<comment type="subcellular location">
    <subcellularLocation>
        <location evidence="1">Plastid</location>
    </subcellularLocation>
</comment>
<gene>
    <name evidence="5" type="primary">ycf35</name>
</gene>
<reference evidence="5" key="2">
    <citation type="submission" date="2019-04" db="EMBL/GenBank/DDBJ databases">
        <authorList>
            <person name="Pasella M."/>
        </authorList>
    </citation>
    <scope>NUCLEOTIDE SEQUENCE</scope>
    <source>
        <strain evidence="5">15261_2</strain>
    </source>
</reference>
<dbReference type="Pfam" id="PF06868">
    <property type="entry name" value="DUF1257"/>
    <property type="match status" value="1"/>
</dbReference>
<proteinExistence type="inferred from homology"/>
<dbReference type="EMBL" id="MK814671">
    <property type="protein sequence ID" value="QCI06977.1"/>
    <property type="molecule type" value="Genomic_DNA"/>
</dbReference>
<evidence type="ECO:0000256" key="2">
    <source>
        <dbReference type="ARBA" id="ARBA00009068"/>
    </source>
</evidence>
<dbReference type="InterPro" id="IPR009666">
    <property type="entry name" value="Uncharacterised_Ycf35"/>
</dbReference>
<dbReference type="PANTHER" id="PTHR39638">
    <property type="entry name" value="YCF35"/>
    <property type="match status" value="1"/>
</dbReference>
<evidence type="ECO:0000256" key="4">
    <source>
        <dbReference type="ARBA" id="ARBA00022640"/>
    </source>
</evidence>